<dbReference type="Proteomes" id="UP001634394">
    <property type="component" value="Unassembled WGS sequence"/>
</dbReference>
<comment type="caution">
    <text evidence="5">The sequence shown here is derived from an EMBL/GenBank/DDBJ whole genome shotgun (WGS) entry which is preliminary data.</text>
</comment>
<keyword evidence="3" id="KW-0732">Signal</keyword>
<dbReference type="EMBL" id="JBJQND010000010">
    <property type="protein sequence ID" value="KAL3865123.1"/>
    <property type="molecule type" value="Genomic_DNA"/>
</dbReference>
<feature type="chain" id="PRO_5044790009" description="Transferrin-like domain-containing protein" evidence="3">
    <location>
        <begin position="21"/>
        <end position="768"/>
    </location>
</feature>
<dbReference type="PRINTS" id="PR00422">
    <property type="entry name" value="TRANSFERRIN"/>
</dbReference>
<evidence type="ECO:0000313" key="6">
    <source>
        <dbReference type="Proteomes" id="UP001634394"/>
    </source>
</evidence>
<dbReference type="PANTHER" id="PTHR11485">
    <property type="entry name" value="TRANSFERRIN"/>
    <property type="match status" value="1"/>
</dbReference>
<dbReference type="FunFam" id="3.40.190.10:FF:000095">
    <property type="entry name" value="Lactotransferrin"/>
    <property type="match status" value="1"/>
</dbReference>
<dbReference type="PANTHER" id="PTHR11485:SF29">
    <property type="entry name" value="TRANSFERRIN 2"/>
    <property type="match status" value="1"/>
</dbReference>
<feature type="signal peptide" evidence="3">
    <location>
        <begin position="1"/>
        <end position="20"/>
    </location>
</feature>
<dbReference type="SUPFAM" id="SSF53850">
    <property type="entry name" value="Periplasmic binding protein-like II"/>
    <property type="match status" value="2"/>
</dbReference>
<gene>
    <name evidence="5" type="ORF">ACJMK2_006752</name>
</gene>
<dbReference type="Gene3D" id="3.40.190.10">
    <property type="entry name" value="Periplasmic binding protein-like II"/>
    <property type="match status" value="4"/>
</dbReference>
<dbReference type="InterPro" id="IPR001156">
    <property type="entry name" value="Transferrin-like_dom"/>
</dbReference>
<comment type="subcellular location">
    <subcellularLocation>
        <location evidence="1">Secreted</location>
    </subcellularLocation>
</comment>
<accession>A0ABD3VX86</accession>
<evidence type="ECO:0000259" key="4">
    <source>
        <dbReference type="PROSITE" id="PS51408"/>
    </source>
</evidence>
<keyword evidence="2" id="KW-0964">Secreted</keyword>
<keyword evidence="6" id="KW-1185">Reference proteome</keyword>
<dbReference type="AlphaFoldDB" id="A0ABD3VX86"/>
<proteinExistence type="predicted"/>
<protein>
    <recommendedName>
        <fullName evidence="4">Transferrin-like domain-containing protein</fullName>
    </recommendedName>
</protein>
<dbReference type="CDD" id="cd13529">
    <property type="entry name" value="PBP2_transferrin"/>
    <property type="match status" value="2"/>
</dbReference>
<dbReference type="PROSITE" id="PS51408">
    <property type="entry name" value="TRANSFERRIN_LIKE_4"/>
    <property type="match status" value="2"/>
</dbReference>
<feature type="domain" description="Transferrin-like" evidence="4">
    <location>
        <begin position="395"/>
        <end position="737"/>
    </location>
</feature>
<evidence type="ECO:0000256" key="1">
    <source>
        <dbReference type="ARBA" id="ARBA00004613"/>
    </source>
</evidence>
<evidence type="ECO:0000256" key="2">
    <source>
        <dbReference type="ARBA" id="ARBA00022525"/>
    </source>
</evidence>
<feature type="domain" description="Transferrin-like" evidence="4">
    <location>
        <begin position="24"/>
        <end position="389"/>
    </location>
</feature>
<organism evidence="5 6">
    <name type="scientific">Sinanodonta woodiana</name>
    <name type="common">Chinese pond mussel</name>
    <name type="synonym">Anodonta woodiana</name>
    <dbReference type="NCBI Taxonomy" id="1069815"/>
    <lineage>
        <taxon>Eukaryota</taxon>
        <taxon>Metazoa</taxon>
        <taxon>Spiralia</taxon>
        <taxon>Lophotrochozoa</taxon>
        <taxon>Mollusca</taxon>
        <taxon>Bivalvia</taxon>
        <taxon>Autobranchia</taxon>
        <taxon>Heteroconchia</taxon>
        <taxon>Palaeoheterodonta</taxon>
        <taxon>Unionida</taxon>
        <taxon>Unionoidea</taxon>
        <taxon>Unionidae</taxon>
        <taxon>Unioninae</taxon>
        <taxon>Sinanodonta</taxon>
    </lineage>
</organism>
<name>A0ABD3VX86_SINWO</name>
<reference evidence="5 6" key="1">
    <citation type="submission" date="2024-11" db="EMBL/GenBank/DDBJ databases">
        <title>Chromosome-level genome assembly of the freshwater bivalve Anodonta woodiana.</title>
        <authorList>
            <person name="Chen X."/>
        </authorList>
    </citation>
    <scope>NUCLEOTIDE SEQUENCE [LARGE SCALE GENOMIC DNA]</scope>
    <source>
        <strain evidence="5">MN2024</strain>
        <tissue evidence="5">Gills</tissue>
    </source>
</reference>
<dbReference type="GO" id="GO:0005576">
    <property type="term" value="C:extracellular region"/>
    <property type="evidence" value="ECO:0007669"/>
    <property type="project" value="UniProtKB-SubCell"/>
</dbReference>
<dbReference type="SMART" id="SM00094">
    <property type="entry name" value="TR_FER"/>
    <property type="match status" value="2"/>
</dbReference>
<sequence>MERFIYASVVIIVLIEMVSSQAVVRLCVTKEAEERKCNDMLQAILTIQATPVLAQNVIAEFRGSAGLNKNIFPQLNCVRGVDITDCMQMIQNDEADLMTLEAGQGYFAGRYHSMMPIMAEANNLLNLSEVEHYAVAVRKKVKPMLNINNLQGARVCDPGIGTGAGWVYPVAFLLQNQLITVTECNAVVKTVTEFFGPMCLPGALTSFYNPFGNNPTRVCDLCIGSGLEQCTSSDPNAGEDGAFRCLSSDSGDIAFLRHNTVELQALVEGVNSADFELICPTGSSAAITDYQQCNFGKVPNNIVMTSSMKNAATIASYKSFLRQLVEWFATGKPYSSKFSIFSSSSYSYLKRSNLLFSDATKTLIDVGNKDTYYSWTGPEFRTKLDVLNYCPLAVARFCVISDAEQSKCEMMVEAFKGNDLKPDLDCLRGTNIRHCMSLIQEGDADMMVLDAGDLYIGGKYYNLVPIAAEDYGDMTGSFKVVAAALKANLNMTLFNLKNRRACHAGIGRGDGWIIPLNVYIETQQFLPAQCSIFENIGQLFSRSCIPGALEKEYNRNGKPINLCEGCAAGGYRKCQRNSDEPYYGPKGAFRCLVEKAGDVAFVRHLTVRDNTDGRNQAIWARNRRSDDYEIMCKDGRRTAIDNWERCFVGTVPSNAVVTAGFKTQAERDIYWNLFANAQQFFSSDIDGDFHLFDSGLFYSDLIFNDDAVRLMKIEEDKQDYQKYLGYDFINQIIYLEDYTCTTTNSATSIVASLSLVLSSLFLVVTYMV</sequence>
<evidence type="ECO:0000313" key="5">
    <source>
        <dbReference type="EMBL" id="KAL3865123.1"/>
    </source>
</evidence>
<evidence type="ECO:0000256" key="3">
    <source>
        <dbReference type="SAM" id="SignalP"/>
    </source>
</evidence>
<dbReference type="Pfam" id="PF00405">
    <property type="entry name" value="Transferrin"/>
    <property type="match status" value="2"/>
</dbReference>